<dbReference type="EMBL" id="FN648478">
    <property type="protein sequence ID" value="CBN76056.1"/>
    <property type="molecule type" value="Genomic_DNA"/>
</dbReference>
<feature type="region of interest" description="Disordered" evidence="1">
    <location>
        <begin position="381"/>
        <end position="406"/>
    </location>
</feature>
<dbReference type="EMBL" id="FN649727">
    <property type="protein sequence ID" value="CBN76056.1"/>
    <property type="molecule type" value="Genomic_DNA"/>
</dbReference>
<evidence type="ECO:0000313" key="2">
    <source>
        <dbReference type="EMBL" id="CBN76056.1"/>
    </source>
</evidence>
<gene>
    <name evidence="2" type="ORF">Esi_0292_0015</name>
</gene>
<feature type="compositionally biased region" description="Basic and acidic residues" evidence="1">
    <location>
        <begin position="306"/>
        <end position="317"/>
    </location>
</feature>
<dbReference type="OMA" id="WEFIARD"/>
<keyword evidence="3" id="KW-1185">Reference proteome</keyword>
<protein>
    <submittedName>
        <fullName evidence="2">Uncharacterized protein</fullName>
    </submittedName>
</protein>
<feature type="compositionally biased region" description="Low complexity" evidence="1">
    <location>
        <begin position="212"/>
        <end position="226"/>
    </location>
</feature>
<feature type="compositionally biased region" description="Low complexity" evidence="1">
    <location>
        <begin position="246"/>
        <end position="265"/>
    </location>
</feature>
<reference evidence="2 3" key="1">
    <citation type="journal article" date="2010" name="Nature">
        <title>The Ectocarpus genome and the independent evolution of multicellularity in brown algae.</title>
        <authorList>
            <person name="Cock J.M."/>
            <person name="Sterck L."/>
            <person name="Rouze P."/>
            <person name="Scornet D."/>
            <person name="Allen A.E."/>
            <person name="Amoutzias G."/>
            <person name="Anthouard V."/>
            <person name="Artiguenave F."/>
            <person name="Aury J.M."/>
            <person name="Badger J.H."/>
            <person name="Beszteri B."/>
            <person name="Billiau K."/>
            <person name="Bonnet E."/>
            <person name="Bothwell J.H."/>
            <person name="Bowler C."/>
            <person name="Boyen C."/>
            <person name="Brownlee C."/>
            <person name="Carrano C.J."/>
            <person name="Charrier B."/>
            <person name="Cho G.Y."/>
            <person name="Coelho S.M."/>
            <person name="Collen J."/>
            <person name="Corre E."/>
            <person name="Da Silva C."/>
            <person name="Delage L."/>
            <person name="Delaroque N."/>
            <person name="Dittami S.M."/>
            <person name="Doulbeau S."/>
            <person name="Elias M."/>
            <person name="Farnham G."/>
            <person name="Gachon C.M."/>
            <person name="Gschloessl B."/>
            <person name="Heesch S."/>
            <person name="Jabbari K."/>
            <person name="Jubin C."/>
            <person name="Kawai H."/>
            <person name="Kimura K."/>
            <person name="Kloareg B."/>
            <person name="Kupper F.C."/>
            <person name="Lang D."/>
            <person name="Le Bail A."/>
            <person name="Leblanc C."/>
            <person name="Lerouge P."/>
            <person name="Lohr M."/>
            <person name="Lopez P.J."/>
            <person name="Martens C."/>
            <person name="Maumus F."/>
            <person name="Michel G."/>
            <person name="Miranda-Saavedra D."/>
            <person name="Morales J."/>
            <person name="Moreau H."/>
            <person name="Motomura T."/>
            <person name="Nagasato C."/>
            <person name="Napoli C.A."/>
            <person name="Nelson D.R."/>
            <person name="Nyvall-Collen P."/>
            <person name="Peters A.F."/>
            <person name="Pommier C."/>
            <person name="Potin P."/>
            <person name="Poulain J."/>
            <person name="Quesneville H."/>
            <person name="Read B."/>
            <person name="Rensing S.A."/>
            <person name="Ritter A."/>
            <person name="Rousvoal S."/>
            <person name="Samanta M."/>
            <person name="Samson G."/>
            <person name="Schroeder D.C."/>
            <person name="Segurens B."/>
            <person name="Strittmatter M."/>
            <person name="Tonon T."/>
            <person name="Tregear J.W."/>
            <person name="Valentin K."/>
            <person name="von Dassow P."/>
            <person name="Yamagishi T."/>
            <person name="Van de Peer Y."/>
            <person name="Wincker P."/>
        </authorList>
    </citation>
    <scope>NUCLEOTIDE SEQUENCE [LARGE SCALE GENOMIC DNA]</scope>
    <source>
        <strain evidence="3">Ec32 / CCAP1310/4</strain>
    </source>
</reference>
<sequence>MQSLLSLPSFSPFLERYLGETPEWEFIARDDEHLLPFKVHRDRLSKQRASMAHMNPKRTGVLLDFGTGTSFASFAELWNYLRHNGWATLPGKGLASWHYFPPGSDPKMRHPVLRRDFFDSEDAVIDHVRRTGLERPAPVGTVIGRSSPGSTSRPGSTRVSDARRSPPPTAPTQADPGKPASGKRKPSSRSGAAVAPTPPPPSRSPAPQETTAAAAAAAAIAASAPSPAAPPSKSVTDGGGGGGAITGSTTTNGTVAAAAARNAGGAADGRHGGGGDGAAEPDDVGGVEEWSGSGNISSDDDSLVVMDKKEEDGEKGEGAVPSGGGEARRGRPQQGGRDTEPSAVGGKRSHGKTMQVEAALVSPPRGSAPNLTRQVMRQAVTARRLAKSPPAPSPSKRPKRAAPQVAPKELVRLANKQLKTVRGILDGTERPFPGPCGVERPVADVVKFVKKAHNAWLAQLQQRNNVAALQGMIGAGAIVLAGPRGSGKSTAFQAAAAGEMRMDAGWCCPVPPSRAVVVLFPPFFKARHGTTREG</sequence>
<accession>D8LKB1</accession>
<evidence type="ECO:0000313" key="3">
    <source>
        <dbReference type="Proteomes" id="UP000002630"/>
    </source>
</evidence>
<name>D8LKB1_ECTSI</name>
<dbReference type="InParanoid" id="D8LKB1"/>
<dbReference type="Proteomes" id="UP000002630">
    <property type="component" value="Linkage Group LG02"/>
</dbReference>
<evidence type="ECO:0000256" key="1">
    <source>
        <dbReference type="SAM" id="MobiDB-lite"/>
    </source>
</evidence>
<feature type="region of interest" description="Disordered" evidence="1">
    <location>
        <begin position="129"/>
        <end position="354"/>
    </location>
</feature>
<dbReference type="AlphaFoldDB" id="D8LKB1"/>
<organism evidence="2 3">
    <name type="scientific">Ectocarpus siliculosus</name>
    <name type="common">Brown alga</name>
    <name type="synonym">Conferva siliculosa</name>
    <dbReference type="NCBI Taxonomy" id="2880"/>
    <lineage>
        <taxon>Eukaryota</taxon>
        <taxon>Sar</taxon>
        <taxon>Stramenopiles</taxon>
        <taxon>Ochrophyta</taxon>
        <taxon>PX clade</taxon>
        <taxon>Phaeophyceae</taxon>
        <taxon>Ectocarpales</taxon>
        <taxon>Ectocarpaceae</taxon>
        <taxon>Ectocarpus</taxon>
    </lineage>
</organism>
<feature type="compositionally biased region" description="Low complexity" evidence="1">
    <location>
        <begin position="144"/>
        <end position="158"/>
    </location>
</feature>
<proteinExistence type="predicted"/>
<dbReference type="OrthoDB" id="10514151at2759"/>